<keyword evidence="1" id="KW-0812">Transmembrane</keyword>
<feature type="transmembrane region" description="Helical" evidence="1">
    <location>
        <begin position="175"/>
        <end position="192"/>
    </location>
</feature>
<name>A0ABV9R7I8_9MICO</name>
<dbReference type="InterPro" id="IPR010640">
    <property type="entry name" value="Low_temperature_requirement_A"/>
</dbReference>
<feature type="transmembrane region" description="Helical" evidence="1">
    <location>
        <begin position="368"/>
        <end position="387"/>
    </location>
</feature>
<evidence type="ECO:0000313" key="3">
    <source>
        <dbReference type="Proteomes" id="UP001595960"/>
    </source>
</evidence>
<evidence type="ECO:0000256" key="1">
    <source>
        <dbReference type="SAM" id="Phobius"/>
    </source>
</evidence>
<feature type="transmembrane region" description="Helical" evidence="1">
    <location>
        <begin position="30"/>
        <end position="47"/>
    </location>
</feature>
<protein>
    <submittedName>
        <fullName evidence="2">Low temperature requirement protein A</fullName>
    </submittedName>
</protein>
<feature type="transmembrane region" description="Helical" evidence="1">
    <location>
        <begin position="148"/>
        <end position="169"/>
    </location>
</feature>
<organism evidence="2 3">
    <name type="scientific">Agromyces aurantiacus</name>
    <dbReference type="NCBI Taxonomy" id="165814"/>
    <lineage>
        <taxon>Bacteria</taxon>
        <taxon>Bacillati</taxon>
        <taxon>Actinomycetota</taxon>
        <taxon>Actinomycetes</taxon>
        <taxon>Micrococcales</taxon>
        <taxon>Microbacteriaceae</taxon>
        <taxon>Agromyces</taxon>
    </lineage>
</organism>
<proteinExistence type="predicted"/>
<feature type="transmembrane region" description="Helical" evidence="1">
    <location>
        <begin position="342"/>
        <end position="362"/>
    </location>
</feature>
<evidence type="ECO:0000313" key="2">
    <source>
        <dbReference type="EMBL" id="MFC4828282.1"/>
    </source>
</evidence>
<feature type="transmembrane region" description="Helical" evidence="1">
    <location>
        <begin position="59"/>
        <end position="81"/>
    </location>
</feature>
<keyword evidence="3" id="KW-1185">Reference proteome</keyword>
<dbReference type="PANTHER" id="PTHR36840">
    <property type="entry name" value="BLL5714 PROTEIN"/>
    <property type="match status" value="1"/>
</dbReference>
<feature type="transmembrane region" description="Helical" evidence="1">
    <location>
        <begin position="309"/>
        <end position="330"/>
    </location>
</feature>
<reference evidence="3" key="1">
    <citation type="journal article" date="2019" name="Int. J. Syst. Evol. Microbiol.">
        <title>The Global Catalogue of Microorganisms (GCM) 10K type strain sequencing project: providing services to taxonomists for standard genome sequencing and annotation.</title>
        <authorList>
            <consortium name="The Broad Institute Genomics Platform"/>
            <consortium name="The Broad Institute Genome Sequencing Center for Infectious Disease"/>
            <person name="Wu L."/>
            <person name="Ma J."/>
        </authorList>
    </citation>
    <scope>NUCLEOTIDE SEQUENCE [LARGE SCALE GENOMIC DNA]</scope>
    <source>
        <strain evidence="3">CGMCC 1.12192</strain>
    </source>
</reference>
<keyword evidence="1" id="KW-0472">Membrane</keyword>
<accession>A0ABV9R7I8</accession>
<feature type="transmembrane region" description="Helical" evidence="1">
    <location>
        <begin position="242"/>
        <end position="264"/>
    </location>
</feature>
<keyword evidence="1" id="KW-1133">Transmembrane helix</keyword>
<feature type="transmembrane region" description="Helical" evidence="1">
    <location>
        <begin position="276"/>
        <end position="297"/>
    </location>
</feature>
<gene>
    <name evidence="2" type="ORF">ACFPER_05745</name>
</gene>
<feature type="transmembrane region" description="Helical" evidence="1">
    <location>
        <begin position="93"/>
        <end position="111"/>
    </location>
</feature>
<feature type="transmembrane region" description="Helical" evidence="1">
    <location>
        <begin position="212"/>
        <end position="230"/>
    </location>
</feature>
<sequence>MTEIGRPVLLRRAVMRDHDVEERAATPLELFFDLCFVVAVAFLAAEFHHGIADGHAWEAALVSALLFIPIWWAWMSYTWYATAFSHDDPVTRILTMAQMAGVLAVAAAVPAAAHGDVVPFALAYTAMRLPLVVSWLRSAAADAAHRAFALTYAIGTVVAQVLWLVGAFAGAPWQWPVFALALAVELVTPVLAVRRSPGPVFHPRHIAERYGLFTIIVLGETVLAIAYGLADAADELFLDLPVIVTTGSALALAFALWWLYFDALGGDPLERSRTAAFVWGYGHYVLFAAIAAIGAGFRAQLEIDAGHGVAGAAGVAVVAASGAISLAAIAWLRRVAGSERRVWHLLVSAAGCLGLALAAPWLPTQATAAGTAVVAGAAVAVHVLVVAPREAGSTTGRRHAAR</sequence>
<dbReference type="RefSeq" id="WP_204391307.1">
    <property type="nucleotide sequence ID" value="NZ_JAFBBW010000001.1"/>
</dbReference>
<dbReference type="PANTHER" id="PTHR36840:SF1">
    <property type="entry name" value="BLL5714 PROTEIN"/>
    <property type="match status" value="1"/>
</dbReference>
<dbReference type="Proteomes" id="UP001595960">
    <property type="component" value="Unassembled WGS sequence"/>
</dbReference>
<dbReference type="EMBL" id="JBHSJC010000001">
    <property type="protein sequence ID" value="MFC4828282.1"/>
    <property type="molecule type" value="Genomic_DNA"/>
</dbReference>
<comment type="caution">
    <text evidence="2">The sequence shown here is derived from an EMBL/GenBank/DDBJ whole genome shotgun (WGS) entry which is preliminary data.</text>
</comment>
<dbReference type="Pfam" id="PF06772">
    <property type="entry name" value="LtrA"/>
    <property type="match status" value="1"/>
</dbReference>